<dbReference type="VEuPathDB" id="FungiDB:AMAG_19502"/>
<protein>
    <submittedName>
        <fullName evidence="2">Uncharacterized protein</fullName>
    </submittedName>
</protein>
<dbReference type="OrthoDB" id="10551992at2759"/>
<evidence type="ECO:0000256" key="1">
    <source>
        <dbReference type="SAM" id="MobiDB-lite"/>
    </source>
</evidence>
<feature type="compositionally biased region" description="Low complexity" evidence="1">
    <location>
        <begin position="162"/>
        <end position="181"/>
    </location>
</feature>
<organism evidence="2 3">
    <name type="scientific">Allomyces macrogynus (strain ATCC 38327)</name>
    <name type="common">Allomyces javanicus var. macrogynus</name>
    <dbReference type="NCBI Taxonomy" id="578462"/>
    <lineage>
        <taxon>Eukaryota</taxon>
        <taxon>Fungi</taxon>
        <taxon>Fungi incertae sedis</taxon>
        <taxon>Blastocladiomycota</taxon>
        <taxon>Blastocladiomycetes</taxon>
        <taxon>Blastocladiales</taxon>
        <taxon>Blastocladiaceae</taxon>
        <taxon>Allomyces</taxon>
    </lineage>
</organism>
<proteinExistence type="predicted"/>
<feature type="compositionally biased region" description="Low complexity" evidence="1">
    <location>
        <begin position="190"/>
        <end position="209"/>
    </location>
</feature>
<sequence length="209" mass="21302">MCPAPLLTCAVAADTASPALLPPLPPHSLLLPVADPLPALISAPPMYPLPSSFDDDGMPAFIPIPLTVMEAMMHESRSATTGVGSTVLPPLPDGDADRQCRAPLITNRPRAVPCEDALLSPPPPPTSFPALVVVPPKSRKRALSPGGNGSRAADSLATLAERATANSASAATTTTVPATAHPPRPRRPRASGARARLSASCAASIARSA</sequence>
<reference evidence="3" key="2">
    <citation type="submission" date="2009-11" db="EMBL/GenBank/DDBJ databases">
        <title>The Genome Sequence of Allomyces macrogynus strain ATCC 38327.</title>
        <authorList>
            <consortium name="The Broad Institute Genome Sequencing Platform"/>
            <person name="Russ C."/>
            <person name="Cuomo C."/>
            <person name="Shea T."/>
            <person name="Young S.K."/>
            <person name="Zeng Q."/>
            <person name="Koehrsen M."/>
            <person name="Haas B."/>
            <person name="Borodovsky M."/>
            <person name="Guigo R."/>
            <person name="Alvarado L."/>
            <person name="Berlin A."/>
            <person name="Borenstein D."/>
            <person name="Chen Z."/>
            <person name="Engels R."/>
            <person name="Freedman E."/>
            <person name="Gellesch M."/>
            <person name="Goldberg J."/>
            <person name="Griggs A."/>
            <person name="Gujja S."/>
            <person name="Heiman D."/>
            <person name="Hepburn T."/>
            <person name="Howarth C."/>
            <person name="Jen D."/>
            <person name="Larson L."/>
            <person name="Lewis B."/>
            <person name="Mehta T."/>
            <person name="Park D."/>
            <person name="Pearson M."/>
            <person name="Roberts A."/>
            <person name="Saif S."/>
            <person name="Shenoy N."/>
            <person name="Sisk P."/>
            <person name="Stolte C."/>
            <person name="Sykes S."/>
            <person name="Walk T."/>
            <person name="White J."/>
            <person name="Yandava C."/>
            <person name="Burger G."/>
            <person name="Gray M.W."/>
            <person name="Holland P.W.H."/>
            <person name="King N."/>
            <person name="Lang F.B.F."/>
            <person name="Roger A.J."/>
            <person name="Ruiz-Trillo I."/>
            <person name="Lander E."/>
            <person name="Nusbaum C."/>
        </authorList>
    </citation>
    <scope>NUCLEOTIDE SEQUENCE [LARGE SCALE GENOMIC DNA]</scope>
    <source>
        <strain evidence="3">ATCC 38327</strain>
    </source>
</reference>
<name>A0A0L0SWN6_ALLM3</name>
<dbReference type="AlphaFoldDB" id="A0A0L0SWN6"/>
<accession>A0A0L0SWN6</accession>
<feature type="region of interest" description="Disordered" evidence="1">
    <location>
        <begin position="162"/>
        <end position="209"/>
    </location>
</feature>
<dbReference type="Proteomes" id="UP000054350">
    <property type="component" value="Unassembled WGS sequence"/>
</dbReference>
<dbReference type="EMBL" id="GG745351">
    <property type="protein sequence ID" value="KNE66764.1"/>
    <property type="molecule type" value="Genomic_DNA"/>
</dbReference>
<keyword evidence="3" id="KW-1185">Reference proteome</keyword>
<evidence type="ECO:0000313" key="2">
    <source>
        <dbReference type="EMBL" id="KNE66764.1"/>
    </source>
</evidence>
<gene>
    <name evidence="2" type="ORF">AMAG_19502</name>
</gene>
<reference evidence="2 3" key="1">
    <citation type="submission" date="2009-11" db="EMBL/GenBank/DDBJ databases">
        <title>Annotation of Allomyces macrogynus ATCC 38327.</title>
        <authorList>
            <consortium name="The Broad Institute Genome Sequencing Platform"/>
            <person name="Russ C."/>
            <person name="Cuomo C."/>
            <person name="Burger G."/>
            <person name="Gray M.W."/>
            <person name="Holland P.W.H."/>
            <person name="King N."/>
            <person name="Lang F.B.F."/>
            <person name="Roger A.J."/>
            <person name="Ruiz-Trillo I."/>
            <person name="Young S.K."/>
            <person name="Zeng Q."/>
            <person name="Gargeya S."/>
            <person name="Fitzgerald M."/>
            <person name="Haas B."/>
            <person name="Abouelleil A."/>
            <person name="Alvarado L."/>
            <person name="Arachchi H.M."/>
            <person name="Berlin A."/>
            <person name="Chapman S.B."/>
            <person name="Gearin G."/>
            <person name="Goldberg J."/>
            <person name="Griggs A."/>
            <person name="Gujja S."/>
            <person name="Hansen M."/>
            <person name="Heiman D."/>
            <person name="Howarth C."/>
            <person name="Larimer J."/>
            <person name="Lui A."/>
            <person name="MacDonald P.J.P."/>
            <person name="McCowen C."/>
            <person name="Montmayeur A."/>
            <person name="Murphy C."/>
            <person name="Neiman D."/>
            <person name="Pearson M."/>
            <person name="Priest M."/>
            <person name="Roberts A."/>
            <person name="Saif S."/>
            <person name="Shea T."/>
            <person name="Sisk P."/>
            <person name="Stolte C."/>
            <person name="Sykes S."/>
            <person name="Wortman J."/>
            <person name="Nusbaum C."/>
            <person name="Birren B."/>
        </authorList>
    </citation>
    <scope>NUCLEOTIDE SEQUENCE [LARGE SCALE GENOMIC DNA]</scope>
    <source>
        <strain evidence="2 3">ATCC 38327</strain>
    </source>
</reference>
<evidence type="ECO:0000313" key="3">
    <source>
        <dbReference type="Proteomes" id="UP000054350"/>
    </source>
</evidence>